<evidence type="ECO:0000259" key="1">
    <source>
        <dbReference type="PROSITE" id="PS50965"/>
    </source>
</evidence>
<proteinExistence type="predicted"/>
<evidence type="ECO:0000313" key="2">
    <source>
        <dbReference type="EMBL" id="MBA2176016.1"/>
    </source>
</evidence>
<accession>A0A838CWM8</accession>
<name>A0A838CWM8_9BACI</name>
<dbReference type="Proteomes" id="UP000571017">
    <property type="component" value="Unassembled WGS sequence"/>
</dbReference>
<dbReference type="EMBL" id="JACEFG010000003">
    <property type="protein sequence ID" value="MBA2176016.1"/>
    <property type="molecule type" value="Genomic_DNA"/>
</dbReference>
<organism evidence="2 3">
    <name type="scientific">Halobacillus locisalis</name>
    <dbReference type="NCBI Taxonomy" id="220753"/>
    <lineage>
        <taxon>Bacteria</taxon>
        <taxon>Bacillati</taxon>
        <taxon>Bacillota</taxon>
        <taxon>Bacilli</taxon>
        <taxon>Bacillales</taxon>
        <taxon>Bacillaceae</taxon>
        <taxon>Halobacillus</taxon>
    </lineage>
</organism>
<dbReference type="AlphaFoldDB" id="A0A838CWM8"/>
<dbReference type="RefSeq" id="WP_181473062.1">
    <property type="nucleotide sequence ID" value="NZ_JACEFG010000003.1"/>
</dbReference>
<evidence type="ECO:0000313" key="3">
    <source>
        <dbReference type="Proteomes" id="UP000571017"/>
    </source>
</evidence>
<keyword evidence="3" id="KW-1185">Reference proteome</keyword>
<dbReference type="InterPro" id="IPR011528">
    <property type="entry name" value="NERD"/>
</dbReference>
<reference evidence="2 3" key="1">
    <citation type="journal article" date="2004" name="Extremophiles">
        <title>Halobacillus locisalis sp. nov., a halophilic bacterium isolated from a marine solar saltern of the Yellow Sea in Korea.</title>
        <authorList>
            <person name="Yoon J.H."/>
            <person name="Kang K.H."/>
            <person name="Oh T.K."/>
            <person name="Park Y.H."/>
        </authorList>
    </citation>
    <scope>NUCLEOTIDE SEQUENCE [LARGE SCALE GENOMIC DNA]</scope>
    <source>
        <strain evidence="2 3">KCTC 3788</strain>
    </source>
</reference>
<feature type="domain" description="NERD" evidence="1">
    <location>
        <begin position="16"/>
        <end position="126"/>
    </location>
</feature>
<protein>
    <submittedName>
        <fullName evidence="2">NERD domain-containing protein</fullName>
    </submittedName>
</protein>
<dbReference type="Pfam" id="PF08378">
    <property type="entry name" value="NERD"/>
    <property type="match status" value="1"/>
</dbReference>
<dbReference type="PROSITE" id="PS50965">
    <property type="entry name" value="NERD"/>
    <property type="match status" value="1"/>
</dbReference>
<gene>
    <name evidence="2" type="ORF">H0266_14055</name>
</gene>
<comment type="caution">
    <text evidence="2">The sequence shown here is derived from an EMBL/GenBank/DDBJ whole genome shotgun (WGS) entry which is preliminary data.</text>
</comment>
<sequence length="280" mass="32372">MTLSPREKKDLTNWQKGYEGELHFDELTRPFESTFLLLQDLLLKNHSTTFQVDTLLITPNKNYLFEIKNYEGDYVHDDDKFYHLPQSEILNPLHQLQRANALLGQLLTRHGITTPFESYLIFIHPHFTLYQAPQHPSIIYPTQLSSFLRKISPASNPLKGHHRKLADTLTTLHDPNPVLPDLPAYSFDSLQKGIYCLQCSSCSIALKGRSMYCEKCGHIEEFSAAVLRNALEFKQLFPSNRITSTSIYEWCGEIGTPRRIRTVLEKHFAIKGRKRGTYYV</sequence>